<comment type="caution">
    <text evidence="3">The sequence shown here is derived from an EMBL/GenBank/DDBJ whole genome shotgun (WGS) entry which is preliminary data.</text>
</comment>
<sequence length="431" mass="45212">MRPDTPASTTVAQAFTPRNGLAYGLLGLPLAFVARPLYVILPNHYAREFGVQLATLGAILLGARLFDALIDPLLGRLSDRLFAHSAKAVLALGAFAALVLALGFALLFFPLVRAPAALVVWACIMLMVTYAAYSALSVSHQSWGAMLGGNEAQRSRIVAWREGLGLTGVVLASVSPVTLGLPATTAIFFIALLLGWLAWSRAVRPQAKAATHAAAPGAIWRPFWHVNFRRLLAVFMLNGIASAVPATLVLFFIQDRLQSGPAMEPLFLGSYFLTAALSIPVWLAVVKRLGLAASWLCGMFLAIAVFGWATQVGAGQTGAFLVICALSGVALGTDLALPGALLAGVIQTNGDSGRAEGAYFGWWNFATKLNLALAAGLALPMLGLFGYAPGVQAPQALGALVIAYCVLPCVLKLAAAAGLYFFIIKQPRGAA</sequence>
<feature type="transmembrane region" description="Helical" evidence="2">
    <location>
        <begin position="116"/>
        <end position="136"/>
    </location>
</feature>
<feature type="transmembrane region" description="Helical" evidence="2">
    <location>
        <begin position="231"/>
        <end position="253"/>
    </location>
</feature>
<feature type="transmembrane region" description="Helical" evidence="2">
    <location>
        <begin position="292"/>
        <end position="314"/>
    </location>
</feature>
<dbReference type="SUPFAM" id="SSF103473">
    <property type="entry name" value="MFS general substrate transporter"/>
    <property type="match status" value="1"/>
</dbReference>
<dbReference type="PANTHER" id="PTHR11328:SF24">
    <property type="entry name" value="MAJOR FACILITATOR SUPERFAMILY (MFS) PROFILE DOMAIN-CONTAINING PROTEIN"/>
    <property type="match status" value="1"/>
</dbReference>
<feature type="transmembrane region" description="Helical" evidence="2">
    <location>
        <begin position="20"/>
        <end position="41"/>
    </location>
</feature>
<dbReference type="Proteomes" id="UP001596270">
    <property type="component" value="Unassembled WGS sequence"/>
</dbReference>
<accession>A0ABW1TW85</accession>
<evidence type="ECO:0000256" key="2">
    <source>
        <dbReference type="SAM" id="Phobius"/>
    </source>
</evidence>
<keyword evidence="2" id="KW-1133">Transmembrane helix</keyword>
<dbReference type="InterPro" id="IPR036259">
    <property type="entry name" value="MFS_trans_sf"/>
</dbReference>
<feature type="transmembrane region" description="Helical" evidence="2">
    <location>
        <begin position="265"/>
        <end position="285"/>
    </location>
</feature>
<evidence type="ECO:0000313" key="4">
    <source>
        <dbReference type="Proteomes" id="UP001596270"/>
    </source>
</evidence>
<feature type="transmembrane region" description="Helical" evidence="2">
    <location>
        <begin position="367"/>
        <end position="388"/>
    </location>
</feature>
<dbReference type="Gene3D" id="1.20.1250.20">
    <property type="entry name" value="MFS general substrate transporter like domains"/>
    <property type="match status" value="1"/>
</dbReference>
<keyword evidence="2" id="KW-0812">Transmembrane</keyword>
<keyword evidence="2" id="KW-0472">Membrane</keyword>
<gene>
    <name evidence="3" type="ORF">ACFQND_10145</name>
</gene>
<comment type="similarity">
    <text evidence="1">Belongs to the sodium:galactoside symporter (TC 2.A.2) family.</text>
</comment>
<organism evidence="3 4">
    <name type="scientific">Polaromonas aquatica</name>
    <dbReference type="NCBI Taxonomy" id="332657"/>
    <lineage>
        <taxon>Bacteria</taxon>
        <taxon>Pseudomonadati</taxon>
        <taxon>Pseudomonadota</taxon>
        <taxon>Betaproteobacteria</taxon>
        <taxon>Burkholderiales</taxon>
        <taxon>Comamonadaceae</taxon>
        <taxon>Polaromonas</taxon>
    </lineage>
</organism>
<feature type="transmembrane region" description="Helical" evidence="2">
    <location>
        <begin position="90"/>
        <end position="109"/>
    </location>
</feature>
<evidence type="ECO:0000313" key="3">
    <source>
        <dbReference type="EMBL" id="MFC6281592.1"/>
    </source>
</evidence>
<keyword evidence="4" id="KW-1185">Reference proteome</keyword>
<reference evidence="4" key="1">
    <citation type="journal article" date="2019" name="Int. J. Syst. Evol. Microbiol.">
        <title>The Global Catalogue of Microorganisms (GCM) 10K type strain sequencing project: providing services to taxonomists for standard genome sequencing and annotation.</title>
        <authorList>
            <consortium name="The Broad Institute Genomics Platform"/>
            <consortium name="The Broad Institute Genome Sequencing Center for Infectious Disease"/>
            <person name="Wu L."/>
            <person name="Ma J."/>
        </authorList>
    </citation>
    <scope>NUCLEOTIDE SEQUENCE [LARGE SCALE GENOMIC DNA]</scope>
    <source>
        <strain evidence="4">CCUG 39402</strain>
    </source>
</reference>
<dbReference type="Pfam" id="PF13347">
    <property type="entry name" value="MFS_2"/>
    <property type="match status" value="1"/>
</dbReference>
<dbReference type="InterPro" id="IPR039672">
    <property type="entry name" value="MFS_2"/>
</dbReference>
<proteinExistence type="inferred from homology"/>
<feature type="transmembrane region" description="Helical" evidence="2">
    <location>
        <begin position="400"/>
        <end position="423"/>
    </location>
</feature>
<dbReference type="RefSeq" id="WP_377413326.1">
    <property type="nucleotide sequence ID" value="NZ_JBHSRS010000018.1"/>
</dbReference>
<feature type="transmembrane region" description="Helical" evidence="2">
    <location>
        <begin position="179"/>
        <end position="199"/>
    </location>
</feature>
<evidence type="ECO:0000256" key="1">
    <source>
        <dbReference type="ARBA" id="ARBA00009617"/>
    </source>
</evidence>
<feature type="transmembrane region" description="Helical" evidence="2">
    <location>
        <begin position="53"/>
        <end position="70"/>
    </location>
</feature>
<name>A0ABW1TW85_9BURK</name>
<feature type="transmembrane region" description="Helical" evidence="2">
    <location>
        <begin position="320"/>
        <end position="346"/>
    </location>
</feature>
<dbReference type="PANTHER" id="PTHR11328">
    <property type="entry name" value="MAJOR FACILITATOR SUPERFAMILY DOMAIN-CONTAINING PROTEIN"/>
    <property type="match status" value="1"/>
</dbReference>
<dbReference type="EMBL" id="JBHSRS010000018">
    <property type="protein sequence ID" value="MFC6281592.1"/>
    <property type="molecule type" value="Genomic_DNA"/>
</dbReference>
<protein>
    <submittedName>
        <fullName evidence="3">MFS transporter</fullName>
    </submittedName>
</protein>